<dbReference type="BioCyc" id="SESP1179773:BN6_RS09885-MONOMER"/>
<dbReference type="HOGENOM" id="CLU_1412662_0_0_11"/>
<dbReference type="GO" id="GO:0050660">
    <property type="term" value="F:flavin adenine dinucleotide binding"/>
    <property type="evidence" value="ECO:0007669"/>
    <property type="project" value="InterPro"/>
</dbReference>
<evidence type="ECO:0000313" key="2">
    <source>
        <dbReference type="EMBL" id="CCH29334.1"/>
    </source>
</evidence>
<accession>K0JX29</accession>
<dbReference type="PANTHER" id="PTHR32448">
    <property type="entry name" value="OS08G0158400 PROTEIN"/>
    <property type="match status" value="1"/>
</dbReference>
<dbReference type="PATRIC" id="fig|1179773.3.peg.2019"/>
<dbReference type="GO" id="GO:0016491">
    <property type="term" value="F:oxidoreductase activity"/>
    <property type="evidence" value="ECO:0007669"/>
    <property type="project" value="InterPro"/>
</dbReference>
<evidence type="ECO:0000313" key="3">
    <source>
        <dbReference type="Proteomes" id="UP000006281"/>
    </source>
</evidence>
<dbReference type="KEGG" id="sesp:BN6_20120"/>
<gene>
    <name evidence="2" type="ordered locus">BN6_20120</name>
</gene>
<dbReference type="EMBL" id="HE804045">
    <property type="protein sequence ID" value="CCH29334.1"/>
    <property type="molecule type" value="Genomic_DNA"/>
</dbReference>
<protein>
    <recommendedName>
        <fullName evidence="1">Berberine/berberine-like domain-containing protein</fullName>
    </recommendedName>
</protein>
<dbReference type="Proteomes" id="UP000006281">
    <property type="component" value="Chromosome"/>
</dbReference>
<dbReference type="Gene3D" id="3.40.462.20">
    <property type="match status" value="1"/>
</dbReference>
<dbReference type="AlphaFoldDB" id="K0JX29"/>
<dbReference type="Pfam" id="PF08031">
    <property type="entry name" value="BBE"/>
    <property type="match status" value="1"/>
</dbReference>
<feature type="domain" description="Berberine/berberine-like" evidence="1">
    <location>
        <begin position="174"/>
        <end position="217"/>
    </location>
</feature>
<dbReference type="eggNOG" id="COG0277">
    <property type="taxonomic scope" value="Bacteria"/>
</dbReference>
<evidence type="ECO:0000259" key="1">
    <source>
        <dbReference type="Pfam" id="PF08031"/>
    </source>
</evidence>
<proteinExistence type="predicted"/>
<sequence length="222" mass="23926">MVELLSDRGSPAPPAVTGTFIGTPAELHPVLDRMVAAIGLPETQRTLVPTGYVQAASEAERWGGGTWGARVAFAAKSHIVRTPIIPSAAQDLADAVDRMPECRGAGGLLIEALGGAVSDVAPTTTAFPHRTAIGVAQYHSYWDQTTEPDHVDQRLTWLREVHATMQPHLGTGGYTNGMDPELADWLIAYHGDNHPRLQRIKVTADPDDFFRFPQSIPPAHNA</sequence>
<keyword evidence="3" id="KW-1185">Reference proteome</keyword>
<dbReference type="STRING" id="1179773.BN6_20120"/>
<name>K0JX29_SACES</name>
<dbReference type="InterPro" id="IPR012951">
    <property type="entry name" value="BBE"/>
</dbReference>
<reference evidence="2 3" key="1">
    <citation type="journal article" date="2012" name="BMC Genomics">
        <title>Complete genome sequence of Saccharothrix espanaensis DSM 44229T and comparison to the other completely sequenced Pseudonocardiaceae.</title>
        <authorList>
            <person name="Strobel T."/>
            <person name="Al-Dilaimi A."/>
            <person name="Blom J."/>
            <person name="Gessner A."/>
            <person name="Kalinowski J."/>
            <person name="Luzhetska M."/>
            <person name="Puhler A."/>
            <person name="Szczepanowski R."/>
            <person name="Bechthold A."/>
            <person name="Ruckert C."/>
        </authorList>
    </citation>
    <scope>NUCLEOTIDE SEQUENCE [LARGE SCALE GENOMIC DNA]</scope>
    <source>
        <strain evidence="3">ATCC 51144 / DSM 44229 / JCM 9112 / NBRC 15066 / NRRL 15764</strain>
    </source>
</reference>
<organism evidence="2 3">
    <name type="scientific">Saccharothrix espanaensis (strain ATCC 51144 / DSM 44229 / JCM 9112 / NBRC 15066 / NRRL 15764)</name>
    <dbReference type="NCBI Taxonomy" id="1179773"/>
    <lineage>
        <taxon>Bacteria</taxon>
        <taxon>Bacillati</taxon>
        <taxon>Actinomycetota</taxon>
        <taxon>Actinomycetes</taxon>
        <taxon>Pseudonocardiales</taxon>
        <taxon>Pseudonocardiaceae</taxon>
        <taxon>Saccharothrix</taxon>
    </lineage>
</organism>